<feature type="region of interest" description="Disordered" evidence="1">
    <location>
        <begin position="72"/>
        <end position="120"/>
    </location>
</feature>
<feature type="compositionally biased region" description="Basic and acidic residues" evidence="1">
    <location>
        <begin position="189"/>
        <end position="200"/>
    </location>
</feature>
<comment type="caution">
    <text evidence="2">The sequence shown here is derived from an EMBL/GenBank/DDBJ whole genome shotgun (WGS) entry which is preliminary data.</text>
</comment>
<dbReference type="EMBL" id="CAVLGL010000046">
    <property type="protein sequence ID" value="CAK1582969.1"/>
    <property type="molecule type" value="Genomic_DNA"/>
</dbReference>
<accession>A0AAV1KM90</accession>
<protein>
    <submittedName>
        <fullName evidence="2">Uncharacterized protein</fullName>
    </submittedName>
</protein>
<gene>
    <name evidence="2" type="ORF">PARMNEM_LOCUS4434</name>
</gene>
<keyword evidence="3" id="KW-1185">Reference proteome</keyword>
<evidence type="ECO:0000256" key="1">
    <source>
        <dbReference type="SAM" id="MobiDB-lite"/>
    </source>
</evidence>
<name>A0AAV1KM90_9NEOP</name>
<reference evidence="2 3" key="1">
    <citation type="submission" date="2023-11" db="EMBL/GenBank/DDBJ databases">
        <authorList>
            <person name="Hedman E."/>
            <person name="Englund M."/>
            <person name="Stromberg M."/>
            <person name="Nyberg Akerstrom W."/>
            <person name="Nylinder S."/>
            <person name="Jareborg N."/>
            <person name="Kallberg Y."/>
            <person name="Kronander E."/>
        </authorList>
    </citation>
    <scope>NUCLEOTIDE SEQUENCE [LARGE SCALE GENOMIC DNA]</scope>
</reference>
<sequence length="667" mass="76517">MESQRKEELSDEDIPSDFFDDFSKDEFIEGLSVIDSWDVEEGVQKRSSRSRIDAAAIDGVRDLRELIRDGRDETESRRQEKYENRYKRKRYDRDTSYKRHTNDKRRESSSSHLDYYIKPGSRRDLRKTNEAIRKDKQVKVKEYLSKHLDSIDDLKPPGTELDDFLNQPTIPTKKINISKSPVAHYSKRPSIEMKYRDSPKRYYQHKERRSIHRSPRHTYYINHHLKPRRYSPDRPSQRPRRHYSPSISERRGSRPRYSPLHRSPSRQSPFEHRREFHSPSPVAYSYTEKHSPSAQQKDTFLYPNEHHSLNQAQPIPNLYQTGQAEFYTNPGLTAYPGAPQYSYSQCESYVGYNAPYEYAAPPNVGLVQAVSTPVMNSAPAMVPPPLQSTPANPAVTAAVLDPPNSQEKPFDALAKLVVEGKISKEDYLKLAPNKGTIIESAVDTQLRVKVVKRCREALNKLSKLTLPARLLIDNDLIGQETKRLVPKYCSPLKRQATVDFYFTKTSGKVETVHQNKQLIDSIVSTLGLKNKVSQSSKKIRNGMKDAAVQTIKPFCEVCQIRESTQSYEIGTSIDREDFTTTVHTQVLEQDLISSKAIFNPSGSVSDSAPISIAHLTPAQLVSQLAARAKTLKQSEVTHHSQFYRNTGNSYDYDGRGNGNQYNYNYRY</sequence>
<proteinExistence type="predicted"/>
<feature type="compositionally biased region" description="Basic and acidic residues" evidence="1">
    <location>
        <begin position="72"/>
        <end position="97"/>
    </location>
</feature>
<dbReference type="Proteomes" id="UP001314205">
    <property type="component" value="Unassembled WGS sequence"/>
</dbReference>
<evidence type="ECO:0000313" key="2">
    <source>
        <dbReference type="EMBL" id="CAK1582969.1"/>
    </source>
</evidence>
<feature type="region of interest" description="Disordered" evidence="1">
    <location>
        <begin position="189"/>
        <end position="276"/>
    </location>
</feature>
<dbReference type="AlphaFoldDB" id="A0AAV1KM90"/>
<feature type="compositionally biased region" description="Basic residues" evidence="1">
    <location>
        <begin position="202"/>
        <end position="216"/>
    </location>
</feature>
<evidence type="ECO:0000313" key="3">
    <source>
        <dbReference type="Proteomes" id="UP001314205"/>
    </source>
</evidence>
<organism evidence="2 3">
    <name type="scientific">Parnassius mnemosyne</name>
    <name type="common">clouded apollo</name>
    <dbReference type="NCBI Taxonomy" id="213953"/>
    <lineage>
        <taxon>Eukaryota</taxon>
        <taxon>Metazoa</taxon>
        <taxon>Ecdysozoa</taxon>
        <taxon>Arthropoda</taxon>
        <taxon>Hexapoda</taxon>
        <taxon>Insecta</taxon>
        <taxon>Pterygota</taxon>
        <taxon>Neoptera</taxon>
        <taxon>Endopterygota</taxon>
        <taxon>Lepidoptera</taxon>
        <taxon>Glossata</taxon>
        <taxon>Ditrysia</taxon>
        <taxon>Papilionoidea</taxon>
        <taxon>Papilionidae</taxon>
        <taxon>Parnassiinae</taxon>
        <taxon>Parnassini</taxon>
        <taxon>Parnassius</taxon>
        <taxon>Driopa</taxon>
    </lineage>
</organism>